<name>A0AAN8DX73_CHAGU</name>
<sequence>MTPRVGGMYQLAQLQEMQHGERKVELPLVKIESPPAAARTRARCCHCVRRGEPDSCRPPRHVDQGEGVRPFDQHRFQRSESTVGDKPSAQWHWQYLGDAAPHGQRGGE</sequence>
<organism evidence="2 3">
    <name type="scientific">Champsocephalus gunnari</name>
    <name type="common">Mackerel icefish</name>
    <dbReference type="NCBI Taxonomy" id="52237"/>
    <lineage>
        <taxon>Eukaryota</taxon>
        <taxon>Metazoa</taxon>
        <taxon>Chordata</taxon>
        <taxon>Craniata</taxon>
        <taxon>Vertebrata</taxon>
        <taxon>Euteleostomi</taxon>
        <taxon>Actinopterygii</taxon>
        <taxon>Neopterygii</taxon>
        <taxon>Teleostei</taxon>
        <taxon>Neoteleostei</taxon>
        <taxon>Acanthomorphata</taxon>
        <taxon>Eupercaria</taxon>
        <taxon>Perciformes</taxon>
        <taxon>Notothenioidei</taxon>
        <taxon>Channichthyidae</taxon>
        <taxon>Champsocephalus</taxon>
    </lineage>
</organism>
<gene>
    <name evidence="2" type="ORF">CgunFtcFv8_013367</name>
</gene>
<dbReference type="Proteomes" id="UP001331515">
    <property type="component" value="Unassembled WGS sequence"/>
</dbReference>
<dbReference type="EMBL" id="JAURVH010001518">
    <property type="protein sequence ID" value="KAK5928293.1"/>
    <property type="molecule type" value="Genomic_DNA"/>
</dbReference>
<feature type="compositionally biased region" description="Basic and acidic residues" evidence="1">
    <location>
        <begin position="53"/>
        <end position="78"/>
    </location>
</feature>
<evidence type="ECO:0000256" key="1">
    <source>
        <dbReference type="SAM" id="MobiDB-lite"/>
    </source>
</evidence>
<reference evidence="2 3" key="1">
    <citation type="journal article" date="2023" name="Mol. Biol. Evol.">
        <title>Genomics of Secondarily Temperate Adaptation in the Only Non-Antarctic Icefish.</title>
        <authorList>
            <person name="Rivera-Colon A.G."/>
            <person name="Rayamajhi N."/>
            <person name="Minhas B.F."/>
            <person name="Madrigal G."/>
            <person name="Bilyk K.T."/>
            <person name="Yoon V."/>
            <person name="Hune M."/>
            <person name="Gregory S."/>
            <person name="Cheng C.H.C."/>
            <person name="Catchen J.M."/>
        </authorList>
    </citation>
    <scope>NUCLEOTIDE SEQUENCE [LARGE SCALE GENOMIC DNA]</scope>
    <source>
        <tissue evidence="2">White muscle</tissue>
    </source>
</reference>
<proteinExistence type="predicted"/>
<accession>A0AAN8DX73</accession>
<evidence type="ECO:0000313" key="2">
    <source>
        <dbReference type="EMBL" id="KAK5928293.1"/>
    </source>
</evidence>
<comment type="caution">
    <text evidence="2">The sequence shown here is derived from an EMBL/GenBank/DDBJ whole genome shotgun (WGS) entry which is preliminary data.</text>
</comment>
<protein>
    <submittedName>
        <fullName evidence="2">Uncharacterized protein</fullName>
    </submittedName>
</protein>
<dbReference type="AlphaFoldDB" id="A0AAN8DX73"/>
<evidence type="ECO:0000313" key="3">
    <source>
        <dbReference type="Proteomes" id="UP001331515"/>
    </source>
</evidence>
<keyword evidence="3" id="KW-1185">Reference proteome</keyword>
<feature type="region of interest" description="Disordered" evidence="1">
    <location>
        <begin position="53"/>
        <end position="88"/>
    </location>
</feature>